<dbReference type="Pfam" id="PF19236">
    <property type="entry name" value="ADAMTS_CR_3"/>
    <property type="match status" value="1"/>
</dbReference>
<dbReference type="EMBL" id="WHWB01034024">
    <property type="protein sequence ID" value="KAJ7414875.1"/>
    <property type="molecule type" value="Genomic_DNA"/>
</dbReference>
<accession>A0ABQ9D5N9</accession>
<name>A0ABQ9D5N9_9PASS</name>
<organism evidence="2 3">
    <name type="scientific">Willisornis vidua</name>
    <name type="common">Xingu scale-backed antbird</name>
    <dbReference type="NCBI Taxonomy" id="1566151"/>
    <lineage>
        <taxon>Eukaryota</taxon>
        <taxon>Metazoa</taxon>
        <taxon>Chordata</taxon>
        <taxon>Craniata</taxon>
        <taxon>Vertebrata</taxon>
        <taxon>Euteleostomi</taxon>
        <taxon>Archelosauria</taxon>
        <taxon>Archosauria</taxon>
        <taxon>Dinosauria</taxon>
        <taxon>Saurischia</taxon>
        <taxon>Theropoda</taxon>
        <taxon>Coelurosauria</taxon>
        <taxon>Aves</taxon>
        <taxon>Neognathae</taxon>
        <taxon>Neoaves</taxon>
        <taxon>Telluraves</taxon>
        <taxon>Australaves</taxon>
        <taxon>Passeriformes</taxon>
        <taxon>Thamnophilidae</taxon>
        <taxon>Willisornis</taxon>
    </lineage>
</organism>
<comment type="caution">
    <text evidence="2">The sequence shown here is derived from an EMBL/GenBank/DDBJ whole genome shotgun (WGS) entry which is preliminary data.</text>
</comment>
<gene>
    <name evidence="2" type="ORF">WISP_81121</name>
</gene>
<reference evidence="2" key="1">
    <citation type="submission" date="2019-10" db="EMBL/GenBank/DDBJ databases">
        <authorList>
            <person name="Soares A.E.R."/>
            <person name="Aleixo A."/>
            <person name="Schneider P."/>
            <person name="Miyaki C.Y."/>
            <person name="Schneider M.P."/>
            <person name="Mello C."/>
            <person name="Vasconcelos A.T.R."/>
        </authorList>
    </citation>
    <scope>NUCLEOTIDE SEQUENCE</scope>
    <source>
        <tissue evidence="2">Muscle</tissue>
    </source>
</reference>
<evidence type="ECO:0000313" key="2">
    <source>
        <dbReference type="EMBL" id="KAJ7414875.1"/>
    </source>
</evidence>
<dbReference type="InterPro" id="IPR045371">
    <property type="entry name" value="ADAMTS_CR_3"/>
</dbReference>
<evidence type="ECO:0000259" key="1">
    <source>
        <dbReference type="Pfam" id="PF19236"/>
    </source>
</evidence>
<dbReference type="PANTHER" id="PTHR13723:SF16">
    <property type="entry name" value="THROMBOSPONDIN TYPE-1 DOMAIN-CONTAINING PROTEIN 4"/>
    <property type="match status" value="1"/>
</dbReference>
<proteinExistence type="predicted"/>
<feature type="domain" description="ADAMTS/ADAMTS-like cysteine-rich" evidence="1">
    <location>
        <begin position="34"/>
        <end position="83"/>
    </location>
</feature>
<protein>
    <recommendedName>
        <fullName evidence="1">ADAMTS/ADAMTS-like cysteine-rich domain-containing protein</fullName>
    </recommendedName>
</protein>
<dbReference type="PANTHER" id="PTHR13723">
    <property type="entry name" value="ADAMTS A DISINTEGRIN AND METALLOPROTEASE WITH THROMBOSPONDIN MOTIFS PROTEASE"/>
    <property type="match status" value="1"/>
</dbReference>
<dbReference type="Proteomes" id="UP001145742">
    <property type="component" value="Unassembled WGS sequence"/>
</dbReference>
<keyword evidence="3" id="KW-1185">Reference proteome</keyword>
<evidence type="ECO:0000313" key="3">
    <source>
        <dbReference type="Proteomes" id="UP001145742"/>
    </source>
</evidence>
<dbReference type="InterPro" id="IPR050439">
    <property type="entry name" value="ADAMTS_ADAMTS-like"/>
</dbReference>
<sequence length="111" mass="12068">MTREVSVGVEGGGIIPWPCFSIPGSCISKGKVKVKGSQKCELNCRAIGYRFYVRQAEKVIDGTPCDQNGTSICVAGQCKVLLALYLLSSDVLSENTRVNGYFSWTEKEPPC</sequence>